<evidence type="ECO:0000313" key="2">
    <source>
        <dbReference type="Proteomes" id="UP000267979"/>
    </source>
</evidence>
<comment type="caution">
    <text evidence="1">The sequence shown here is derived from an EMBL/GenBank/DDBJ whole genome shotgun (WGS) entry which is preliminary data.</text>
</comment>
<sequence>MKYIVIDNGCKINTLEYNTFELDEYKSGETISESQEVNLSIKIGFSKENILKRVLLLDVLVEGKHEAILLRNLHLDLFYEFEYKEGYNESVLDSLDMYMIKHFLVETDKIVENITSLDQLTPFSLKGAIKDVTEKVPVNLSVTVEQVGHYK</sequence>
<gene>
    <name evidence="1" type="ORF">D8844_00470</name>
</gene>
<evidence type="ECO:0000313" key="1">
    <source>
        <dbReference type="EMBL" id="RSK18965.1"/>
    </source>
</evidence>
<organism evidence="1 2">
    <name type="scientific">Streptococcus oralis</name>
    <dbReference type="NCBI Taxonomy" id="1303"/>
    <lineage>
        <taxon>Bacteria</taxon>
        <taxon>Bacillati</taxon>
        <taxon>Bacillota</taxon>
        <taxon>Bacilli</taxon>
        <taxon>Lactobacillales</taxon>
        <taxon>Streptococcaceae</taxon>
        <taxon>Streptococcus</taxon>
    </lineage>
</organism>
<dbReference type="AlphaFoldDB" id="A0A428IMQ5"/>
<protein>
    <submittedName>
        <fullName evidence="1">Uncharacterized protein</fullName>
    </submittedName>
</protein>
<reference evidence="1 2" key="1">
    <citation type="submission" date="2018-11" db="EMBL/GenBank/DDBJ databases">
        <title>Species Designations Belie Phenotypic and Genotypic Heterogeneity in Oral Streptococci.</title>
        <authorList>
            <person name="Velsko I."/>
        </authorList>
    </citation>
    <scope>NUCLEOTIDE SEQUENCE [LARGE SCALE GENOMIC DNA]</scope>
    <source>
        <strain evidence="1 2">BCC52</strain>
    </source>
</reference>
<dbReference type="EMBL" id="RMVK01000001">
    <property type="protein sequence ID" value="RSK18965.1"/>
    <property type="molecule type" value="Genomic_DNA"/>
</dbReference>
<name>A0A428IMQ5_STROR</name>
<dbReference type="RefSeq" id="WP_125421025.1">
    <property type="nucleotide sequence ID" value="NZ_RMVK01000001.1"/>
</dbReference>
<proteinExistence type="predicted"/>
<accession>A0A428IMQ5</accession>
<dbReference type="Proteomes" id="UP000267979">
    <property type="component" value="Unassembled WGS sequence"/>
</dbReference>